<evidence type="ECO:0000313" key="2">
    <source>
        <dbReference type="Proteomes" id="UP000325081"/>
    </source>
</evidence>
<dbReference type="AlphaFoldDB" id="A0A5A7QZE2"/>
<protein>
    <submittedName>
        <fullName evidence="1">Fibronectin type III domain protein</fullName>
    </submittedName>
</protein>
<comment type="caution">
    <text evidence="1">The sequence shown here is derived from an EMBL/GenBank/DDBJ whole genome shotgun (WGS) entry which is preliminary data.</text>
</comment>
<name>A0A5A7QZE2_STRAF</name>
<dbReference type="EMBL" id="BKCP01009292">
    <property type="protein sequence ID" value="GER50489.1"/>
    <property type="molecule type" value="Genomic_DNA"/>
</dbReference>
<reference evidence="2" key="1">
    <citation type="journal article" date="2019" name="Curr. Biol.">
        <title>Genome Sequence of Striga asiatica Provides Insight into the Evolution of Plant Parasitism.</title>
        <authorList>
            <person name="Yoshida S."/>
            <person name="Kim S."/>
            <person name="Wafula E.K."/>
            <person name="Tanskanen J."/>
            <person name="Kim Y.M."/>
            <person name="Honaas L."/>
            <person name="Yang Z."/>
            <person name="Spallek T."/>
            <person name="Conn C.E."/>
            <person name="Ichihashi Y."/>
            <person name="Cheong K."/>
            <person name="Cui S."/>
            <person name="Der J.P."/>
            <person name="Gundlach H."/>
            <person name="Jiao Y."/>
            <person name="Hori C."/>
            <person name="Ishida J.K."/>
            <person name="Kasahara H."/>
            <person name="Kiba T."/>
            <person name="Kim M.S."/>
            <person name="Koo N."/>
            <person name="Laohavisit A."/>
            <person name="Lee Y.H."/>
            <person name="Lumba S."/>
            <person name="McCourt P."/>
            <person name="Mortimer J.C."/>
            <person name="Mutuku J.M."/>
            <person name="Nomura T."/>
            <person name="Sasaki-Sekimoto Y."/>
            <person name="Seto Y."/>
            <person name="Wang Y."/>
            <person name="Wakatake T."/>
            <person name="Sakakibara H."/>
            <person name="Demura T."/>
            <person name="Yamaguchi S."/>
            <person name="Yoneyama K."/>
            <person name="Manabe R.I."/>
            <person name="Nelson D.C."/>
            <person name="Schulman A.H."/>
            <person name="Timko M.P."/>
            <person name="dePamphilis C.W."/>
            <person name="Choi D."/>
            <person name="Shirasu K."/>
        </authorList>
    </citation>
    <scope>NUCLEOTIDE SEQUENCE [LARGE SCALE GENOMIC DNA]</scope>
    <source>
        <strain evidence="2">cv. UVA1</strain>
    </source>
</reference>
<dbReference type="Proteomes" id="UP000325081">
    <property type="component" value="Unassembled WGS sequence"/>
</dbReference>
<proteinExistence type="predicted"/>
<keyword evidence="2" id="KW-1185">Reference proteome</keyword>
<evidence type="ECO:0000313" key="1">
    <source>
        <dbReference type="EMBL" id="GER50489.1"/>
    </source>
</evidence>
<gene>
    <name evidence="1" type="ORF">STAS_27794</name>
</gene>
<accession>A0A5A7QZE2</accession>
<organism evidence="1 2">
    <name type="scientific">Striga asiatica</name>
    <name type="common">Asiatic witchweed</name>
    <name type="synonym">Buchnera asiatica</name>
    <dbReference type="NCBI Taxonomy" id="4170"/>
    <lineage>
        <taxon>Eukaryota</taxon>
        <taxon>Viridiplantae</taxon>
        <taxon>Streptophyta</taxon>
        <taxon>Embryophyta</taxon>
        <taxon>Tracheophyta</taxon>
        <taxon>Spermatophyta</taxon>
        <taxon>Magnoliopsida</taxon>
        <taxon>eudicotyledons</taxon>
        <taxon>Gunneridae</taxon>
        <taxon>Pentapetalae</taxon>
        <taxon>asterids</taxon>
        <taxon>lamiids</taxon>
        <taxon>Lamiales</taxon>
        <taxon>Orobanchaceae</taxon>
        <taxon>Buchnereae</taxon>
        <taxon>Striga</taxon>
    </lineage>
</organism>
<sequence length="206" mass="23285">MAARKSSSTGEEQESGFDIEAIEQSLSARTNLQNIRIDSSTISTSISVVMKYSPVAFVLTFLLSSVEITGKNAIFKKFSNEDRFSFFLFSFSLTSYDGNLEEVSNGTSSLDVILNPRTLKRLVFQEPLHEHLKLLKLPRHLVVRAGPTWARFFPKVEDFFVLPVQNFPREARLAHIHGLQVALKLLHELFHGVSAVNFVFEQPEVL</sequence>